<name>A0A016VV92_9BILA</name>
<dbReference type="GO" id="GO:0047756">
    <property type="term" value="F:chondroitin 4-sulfotransferase activity"/>
    <property type="evidence" value="ECO:0007669"/>
    <property type="project" value="InterPro"/>
</dbReference>
<dbReference type="GO" id="GO:1902884">
    <property type="term" value="P:positive regulation of response to oxidative stress"/>
    <property type="evidence" value="ECO:0007669"/>
    <property type="project" value="InterPro"/>
</dbReference>
<keyword evidence="2" id="KW-1185">Reference proteome</keyword>
<gene>
    <name evidence="1" type="primary">Acey_s0004.g1868</name>
    <name evidence="1" type="ORF">Y032_0004g1868</name>
</gene>
<reference evidence="2" key="1">
    <citation type="journal article" date="2015" name="Nat. Genet.">
        <title>The genome and transcriptome of the zoonotic hookworm Ancylostoma ceylanicum identify infection-specific gene families.</title>
        <authorList>
            <person name="Schwarz E.M."/>
            <person name="Hu Y."/>
            <person name="Antoshechkin I."/>
            <person name="Miller M.M."/>
            <person name="Sternberg P.W."/>
            <person name="Aroian R.V."/>
        </authorList>
    </citation>
    <scope>NUCLEOTIDE SEQUENCE</scope>
    <source>
        <strain evidence="2">HY135</strain>
    </source>
</reference>
<protein>
    <recommendedName>
        <fullName evidence="3">Sulfotransferase domain-containing protein</fullName>
    </recommendedName>
</protein>
<dbReference type="OrthoDB" id="408912at2759"/>
<dbReference type="Pfam" id="PF03567">
    <property type="entry name" value="Sulfotransfer_2"/>
    <property type="match status" value="1"/>
</dbReference>
<dbReference type="PANTHER" id="PTHR22900:SF11">
    <property type="entry name" value="PROTEIN CBG01579"/>
    <property type="match status" value="1"/>
</dbReference>
<dbReference type="STRING" id="53326.A0A016VV92"/>
<organism evidence="1 2">
    <name type="scientific">Ancylostoma ceylanicum</name>
    <dbReference type="NCBI Taxonomy" id="53326"/>
    <lineage>
        <taxon>Eukaryota</taxon>
        <taxon>Metazoa</taxon>
        <taxon>Ecdysozoa</taxon>
        <taxon>Nematoda</taxon>
        <taxon>Chromadorea</taxon>
        <taxon>Rhabditida</taxon>
        <taxon>Rhabditina</taxon>
        <taxon>Rhabditomorpha</taxon>
        <taxon>Strongyloidea</taxon>
        <taxon>Ancylostomatidae</taxon>
        <taxon>Ancylostomatinae</taxon>
        <taxon>Ancylostoma</taxon>
    </lineage>
</organism>
<dbReference type="EMBL" id="JARK01001340">
    <property type="protein sequence ID" value="EYC30947.1"/>
    <property type="molecule type" value="Genomic_DNA"/>
</dbReference>
<evidence type="ECO:0008006" key="3">
    <source>
        <dbReference type="Google" id="ProtNLM"/>
    </source>
</evidence>
<evidence type="ECO:0000313" key="2">
    <source>
        <dbReference type="Proteomes" id="UP000024635"/>
    </source>
</evidence>
<dbReference type="InterPro" id="IPR007669">
    <property type="entry name" value="Chst-1-like"/>
</dbReference>
<dbReference type="InterPro" id="IPR005331">
    <property type="entry name" value="Sulfotransferase"/>
</dbReference>
<sequence length="106" mass="12298">MEIDKLYFPIAPRYHLLVCSIAKVASTINTATFCYLNNRTAFLAGNRRISKEIYETRFCGDSNHYRNFTAVQHLLGEKRIEYAVVRNPISRFLSGYTDKCIKWVSP</sequence>
<accession>A0A016VV92</accession>
<dbReference type="Proteomes" id="UP000024635">
    <property type="component" value="Unassembled WGS sequence"/>
</dbReference>
<dbReference type="GO" id="GO:0050650">
    <property type="term" value="P:chondroitin sulfate proteoglycan biosynthetic process"/>
    <property type="evidence" value="ECO:0007669"/>
    <property type="project" value="InterPro"/>
</dbReference>
<proteinExistence type="predicted"/>
<dbReference type="GO" id="GO:0016020">
    <property type="term" value="C:membrane"/>
    <property type="evidence" value="ECO:0007669"/>
    <property type="project" value="InterPro"/>
</dbReference>
<dbReference type="PANTHER" id="PTHR22900">
    <property type="entry name" value="PROTEIN CBG14245-RELATED"/>
    <property type="match status" value="1"/>
</dbReference>
<dbReference type="AlphaFoldDB" id="A0A016VV92"/>
<comment type="caution">
    <text evidence="1">The sequence shown here is derived from an EMBL/GenBank/DDBJ whole genome shotgun (WGS) entry which is preliminary data.</text>
</comment>
<evidence type="ECO:0000313" key="1">
    <source>
        <dbReference type="EMBL" id="EYC30947.1"/>
    </source>
</evidence>